<comment type="subcellular location">
    <subcellularLocation>
        <location evidence="1">Mitochondrion</location>
    </subcellularLocation>
</comment>
<dbReference type="Pfam" id="PF09597">
    <property type="entry name" value="SAM_Ribosomal_mS41"/>
    <property type="match status" value="1"/>
</dbReference>
<gene>
    <name evidence="7" type="ORF">EXIGLDRAFT_761191</name>
</gene>
<proteinExistence type="inferred from homology"/>
<dbReference type="STRING" id="1314781.A0A165NL42"/>
<dbReference type="GO" id="GO:0005739">
    <property type="term" value="C:mitochondrion"/>
    <property type="evidence" value="ECO:0007669"/>
    <property type="project" value="UniProtKB-SubCell"/>
</dbReference>
<keyword evidence="3" id="KW-0496">Mitochondrion</keyword>
<reference evidence="7 8" key="1">
    <citation type="journal article" date="2016" name="Mol. Biol. Evol.">
        <title>Comparative Genomics of Early-Diverging Mushroom-Forming Fungi Provides Insights into the Origins of Lignocellulose Decay Capabilities.</title>
        <authorList>
            <person name="Nagy L.G."/>
            <person name="Riley R."/>
            <person name="Tritt A."/>
            <person name="Adam C."/>
            <person name="Daum C."/>
            <person name="Floudas D."/>
            <person name="Sun H."/>
            <person name="Yadav J.S."/>
            <person name="Pangilinan J."/>
            <person name="Larsson K.H."/>
            <person name="Matsuura K."/>
            <person name="Barry K."/>
            <person name="Labutti K."/>
            <person name="Kuo R."/>
            <person name="Ohm R.A."/>
            <person name="Bhattacharya S.S."/>
            <person name="Shirouzu T."/>
            <person name="Yoshinaga Y."/>
            <person name="Martin F.M."/>
            <person name="Grigoriev I.V."/>
            <person name="Hibbett D.S."/>
        </authorList>
    </citation>
    <scope>NUCLEOTIDE SEQUENCE [LARGE SCALE GENOMIC DNA]</scope>
    <source>
        <strain evidence="7 8">HHB12029</strain>
    </source>
</reference>
<evidence type="ECO:0000313" key="7">
    <source>
        <dbReference type="EMBL" id="KZW00894.1"/>
    </source>
</evidence>
<keyword evidence="8" id="KW-1185">Reference proteome</keyword>
<dbReference type="InterPro" id="IPR039603">
    <property type="entry name" value="Ribosomal_mS41"/>
</dbReference>
<evidence type="ECO:0000256" key="2">
    <source>
        <dbReference type="ARBA" id="ARBA00010492"/>
    </source>
</evidence>
<dbReference type="Proteomes" id="UP000077266">
    <property type="component" value="Unassembled WGS sequence"/>
</dbReference>
<dbReference type="OrthoDB" id="18595at2759"/>
<sequence length="178" mass="20248">MNSLLVRRCLATVARTGKPKPPQNTPRSRIPAVVPKVPPPREGITTPTEFLKAIGRKEDTKFSVDDEVSWDAFFAYDGQDLKAAGVPTRDRRYILWAMQRFRLGEEPDQFKHELKKKKVRGLGPGVQNGKLLRSRRHKLPKKAQLRLTMHGPIMPPNQVAKLAKLQAEEERKRAAARQ</sequence>
<evidence type="ECO:0000256" key="1">
    <source>
        <dbReference type="ARBA" id="ARBA00004173"/>
    </source>
</evidence>
<evidence type="ECO:0000256" key="4">
    <source>
        <dbReference type="ARBA" id="ARBA00035129"/>
    </source>
</evidence>
<organism evidence="7 8">
    <name type="scientific">Exidia glandulosa HHB12029</name>
    <dbReference type="NCBI Taxonomy" id="1314781"/>
    <lineage>
        <taxon>Eukaryota</taxon>
        <taxon>Fungi</taxon>
        <taxon>Dikarya</taxon>
        <taxon>Basidiomycota</taxon>
        <taxon>Agaricomycotina</taxon>
        <taxon>Agaricomycetes</taxon>
        <taxon>Auriculariales</taxon>
        <taxon>Exidiaceae</taxon>
        <taxon>Exidia</taxon>
    </lineage>
</organism>
<dbReference type="PANTHER" id="PTHR28235:SF1">
    <property type="entry name" value="SMALL RIBOSOMAL SUBUNIT PROTEIN MS41"/>
    <property type="match status" value="1"/>
</dbReference>
<comment type="similarity">
    <text evidence="2">Belongs to the mitochondrion-specific ribosomal protein mS41 family.</text>
</comment>
<accession>A0A165NL42</accession>
<dbReference type="InterPro" id="IPR019083">
    <property type="entry name" value="SAM_Ribosomal_mS41"/>
</dbReference>
<evidence type="ECO:0000313" key="8">
    <source>
        <dbReference type="Proteomes" id="UP000077266"/>
    </source>
</evidence>
<evidence type="ECO:0000256" key="5">
    <source>
        <dbReference type="SAM" id="MobiDB-lite"/>
    </source>
</evidence>
<evidence type="ECO:0000259" key="6">
    <source>
        <dbReference type="SMART" id="SM01238"/>
    </source>
</evidence>
<name>A0A165NL42_EXIGL</name>
<dbReference type="SMART" id="SM01238">
    <property type="entry name" value="IGR"/>
    <property type="match status" value="1"/>
</dbReference>
<feature type="domain" description="Small ribosomal subunit protein mS41 SAM" evidence="6">
    <location>
        <begin position="47"/>
        <end position="104"/>
    </location>
</feature>
<protein>
    <recommendedName>
        <fullName evidence="4">Small ribosomal subunit protein mS41</fullName>
    </recommendedName>
</protein>
<dbReference type="EMBL" id="KV425897">
    <property type="protein sequence ID" value="KZW00894.1"/>
    <property type="molecule type" value="Genomic_DNA"/>
</dbReference>
<feature type="region of interest" description="Disordered" evidence="5">
    <location>
        <begin position="15"/>
        <end position="46"/>
    </location>
</feature>
<dbReference type="InParanoid" id="A0A165NL42"/>
<dbReference type="AlphaFoldDB" id="A0A165NL42"/>
<dbReference type="PANTHER" id="PTHR28235">
    <property type="entry name" value="PROTEIN FYV4, MITOCHONDRIAL"/>
    <property type="match status" value="1"/>
</dbReference>
<evidence type="ECO:0000256" key="3">
    <source>
        <dbReference type="ARBA" id="ARBA00023128"/>
    </source>
</evidence>